<proteinExistence type="predicted"/>
<feature type="transmembrane region" description="Helical" evidence="1">
    <location>
        <begin position="12"/>
        <end position="29"/>
    </location>
</feature>
<organism evidence="2 3">
    <name type="scientific">Anaerosporobacter mobilis DSM 15930</name>
    <dbReference type="NCBI Taxonomy" id="1120996"/>
    <lineage>
        <taxon>Bacteria</taxon>
        <taxon>Bacillati</taxon>
        <taxon>Bacillota</taxon>
        <taxon>Clostridia</taxon>
        <taxon>Lachnospirales</taxon>
        <taxon>Lachnospiraceae</taxon>
        <taxon>Anaerosporobacter</taxon>
    </lineage>
</organism>
<keyword evidence="3" id="KW-1185">Reference proteome</keyword>
<dbReference type="InterPro" id="IPR046563">
    <property type="entry name" value="DUF6715"/>
</dbReference>
<sequence>MEVSKRERRNKTLIVVIGTIVLIALYFFFTNRDNKKVEQVALTEQVQKVISTDFEMDYPSTPREVIIQLNEIFDCYYKNDLDDKTLEKVMEQERILFDQELLEANSFDTQLEGLKEEILDYQKSKRKMVGSSVAKSSTVKYWSDAGRDYAGIIASYTSKDNEVTKTYERYILRKDDQGKWRILGWELISKPNTDM</sequence>
<reference evidence="2 3" key="1">
    <citation type="submission" date="2016-11" db="EMBL/GenBank/DDBJ databases">
        <authorList>
            <person name="Jaros S."/>
            <person name="Januszkiewicz K."/>
            <person name="Wedrychowicz H."/>
        </authorList>
    </citation>
    <scope>NUCLEOTIDE SEQUENCE [LARGE SCALE GENOMIC DNA]</scope>
    <source>
        <strain evidence="2 3">DSM 15930</strain>
    </source>
</reference>
<dbReference type="Pfam" id="PF20462">
    <property type="entry name" value="DUF6715"/>
    <property type="match status" value="1"/>
</dbReference>
<dbReference type="STRING" id="1120996.SAMN02746066_02174"/>
<accession>A0A1M7J6P2</accession>
<gene>
    <name evidence="2" type="ORF">SAMN02746066_02174</name>
</gene>
<dbReference type="EMBL" id="FRCP01000010">
    <property type="protein sequence ID" value="SHM48654.1"/>
    <property type="molecule type" value="Genomic_DNA"/>
</dbReference>
<dbReference type="AlphaFoldDB" id="A0A1M7J6P2"/>
<keyword evidence="1" id="KW-0812">Transmembrane</keyword>
<name>A0A1M7J6P2_9FIRM</name>
<evidence type="ECO:0000256" key="1">
    <source>
        <dbReference type="SAM" id="Phobius"/>
    </source>
</evidence>
<dbReference type="Proteomes" id="UP000184038">
    <property type="component" value="Unassembled WGS sequence"/>
</dbReference>
<evidence type="ECO:0000313" key="3">
    <source>
        <dbReference type="Proteomes" id="UP000184038"/>
    </source>
</evidence>
<keyword evidence="1" id="KW-1133">Transmembrane helix</keyword>
<evidence type="ECO:0000313" key="2">
    <source>
        <dbReference type="EMBL" id="SHM48654.1"/>
    </source>
</evidence>
<dbReference type="RefSeq" id="WP_073287436.1">
    <property type="nucleotide sequence ID" value="NZ_FRCP01000010.1"/>
</dbReference>
<dbReference type="OrthoDB" id="9795825at2"/>
<protein>
    <submittedName>
        <fullName evidence="2">Uncharacterized protein</fullName>
    </submittedName>
</protein>
<keyword evidence="1" id="KW-0472">Membrane</keyword>